<dbReference type="PANTHER" id="PTHR24123:SF124">
    <property type="entry name" value="TRANSIENT RECEPTOR POTENTIAL CATION CHANNEL SUBFAMILY A MEMBER 1"/>
    <property type="match status" value="1"/>
</dbReference>
<reference evidence="4" key="2">
    <citation type="submission" date="2017-10" db="EMBL/GenBank/DDBJ databases">
        <title>Ladona fulva Genome sequencing and assembly.</title>
        <authorList>
            <person name="Murali S."/>
            <person name="Richards S."/>
            <person name="Bandaranaike D."/>
            <person name="Bellair M."/>
            <person name="Blankenburg K."/>
            <person name="Chao H."/>
            <person name="Dinh H."/>
            <person name="Doddapaneni H."/>
            <person name="Dugan-Rocha S."/>
            <person name="Elkadiri S."/>
            <person name="Gnanaolivu R."/>
            <person name="Hernandez B."/>
            <person name="Skinner E."/>
            <person name="Javaid M."/>
            <person name="Lee S."/>
            <person name="Li M."/>
            <person name="Ming W."/>
            <person name="Munidasa M."/>
            <person name="Muniz J."/>
            <person name="Nguyen L."/>
            <person name="Hughes D."/>
            <person name="Osuji N."/>
            <person name="Pu L.-L."/>
            <person name="Puazo M."/>
            <person name="Qu C."/>
            <person name="Quiroz J."/>
            <person name="Raj R."/>
            <person name="Weissenberger G."/>
            <person name="Xin Y."/>
            <person name="Zou X."/>
            <person name="Han Y."/>
            <person name="Worley K."/>
            <person name="Muzny D."/>
            <person name="Gibbs R."/>
        </authorList>
    </citation>
    <scope>NUCLEOTIDE SEQUENCE</scope>
    <source>
        <strain evidence="4">Sampled in the wild</strain>
    </source>
</reference>
<dbReference type="SUPFAM" id="SSF48403">
    <property type="entry name" value="Ankyrin repeat"/>
    <property type="match status" value="2"/>
</dbReference>
<comment type="caution">
    <text evidence="4">The sequence shown here is derived from an EMBL/GenBank/DDBJ whole genome shotgun (WGS) entry which is preliminary data.</text>
</comment>
<protein>
    <recommendedName>
        <fullName evidence="6">Transient receptor potential cation channel subfamily A member 1</fullName>
    </recommendedName>
</protein>
<evidence type="ECO:0000256" key="2">
    <source>
        <dbReference type="ARBA" id="ARBA00023043"/>
    </source>
</evidence>
<proteinExistence type="predicted"/>
<feature type="non-terminal residue" evidence="4">
    <location>
        <position position="357"/>
    </location>
</feature>
<feature type="repeat" description="ANK" evidence="3">
    <location>
        <begin position="129"/>
        <end position="161"/>
    </location>
</feature>
<evidence type="ECO:0008006" key="6">
    <source>
        <dbReference type="Google" id="ProtNLM"/>
    </source>
</evidence>
<dbReference type="InterPro" id="IPR051165">
    <property type="entry name" value="Multifunctional_ANK_Repeat"/>
</dbReference>
<feature type="repeat" description="ANK" evidence="3">
    <location>
        <begin position="58"/>
        <end position="90"/>
    </location>
</feature>
<sequence>IKEFGGGGDGSRQPCNNGYYPIHEAAKNASSRTMEVFLQWGESRGCPREEMMSFYDAEGNVPLHSAVHGGDSKAVELCLDSGAKISTQQHDLSTPVHLACAQGALDIVRLMFRMQPQEKAQCLASSDAQKMTPLHCAAMFDHPEIVEYLVKEGADINAVDKDKRSPLLLAASRGGWRTVHTLIRLGADIRLRDGNQRNTLHLIVMNGGRLEEFASQVREGQTEEGLRELLNEKDSTGCSPLHYASREGHIRSLENLIQLGACINLKNNNNESPLHFAARYGRYNTVRQLLDSEKGTFIINESHTRVVQLLLNRGALLHRDHNGRNPLHLAAMSGYTQTMELLHSVHSHLLDQVDKDG</sequence>
<feature type="repeat" description="ANK" evidence="3">
    <location>
        <begin position="269"/>
        <end position="301"/>
    </location>
</feature>
<dbReference type="OrthoDB" id="1661883at2759"/>
<dbReference type="InterPro" id="IPR002110">
    <property type="entry name" value="Ankyrin_rpt"/>
</dbReference>
<dbReference type="Pfam" id="PF13637">
    <property type="entry name" value="Ank_4"/>
    <property type="match status" value="1"/>
</dbReference>
<reference evidence="4" key="1">
    <citation type="submission" date="2013-04" db="EMBL/GenBank/DDBJ databases">
        <authorList>
            <person name="Qu J."/>
            <person name="Murali S.C."/>
            <person name="Bandaranaike D."/>
            <person name="Bellair M."/>
            <person name="Blankenburg K."/>
            <person name="Chao H."/>
            <person name="Dinh H."/>
            <person name="Doddapaneni H."/>
            <person name="Downs B."/>
            <person name="Dugan-Rocha S."/>
            <person name="Elkadiri S."/>
            <person name="Gnanaolivu R.D."/>
            <person name="Hernandez B."/>
            <person name="Javaid M."/>
            <person name="Jayaseelan J.C."/>
            <person name="Lee S."/>
            <person name="Li M."/>
            <person name="Ming W."/>
            <person name="Munidasa M."/>
            <person name="Muniz J."/>
            <person name="Nguyen L."/>
            <person name="Ongeri F."/>
            <person name="Osuji N."/>
            <person name="Pu L.-L."/>
            <person name="Puazo M."/>
            <person name="Qu C."/>
            <person name="Quiroz J."/>
            <person name="Raj R."/>
            <person name="Weissenberger G."/>
            <person name="Xin Y."/>
            <person name="Zou X."/>
            <person name="Han Y."/>
            <person name="Richards S."/>
            <person name="Worley K."/>
            <person name="Muzny D."/>
            <person name="Gibbs R."/>
        </authorList>
    </citation>
    <scope>NUCLEOTIDE SEQUENCE</scope>
    <source>
        <strain evidence="4">Sampled in the wild</strain>
    </source>
</reference>
<dbReference type="PROSITE" id="PS50297">
    <property type="entry name" value="ANK_REP_REGION"/>
    <property type="match status" value="6"/>
</dbReference>
<evidence type="ECO:0000256" key="1">
    <source>
        <dbReference type="ARBA" id="ARBA00022737"/>
    </source>
</evidence>
<feature type="repeat" description="ANK" evidence="3">
    <location>
        <begin position="236"/>
        <end position="268"/>
    </location>
</feature>
<dbReference type="Pfam" id="PF00023">
    <property type="entry name" value="Ank"/>
    <property type="match status" value="1"/>
</dbReference>
<dbReference type="Gene3D" id="1.25.40.20">
    <property type="entry name" value="Ankyrin repeat-containing domain"/>
    <property type="match status" value="4"/>
</dbReference>
<name>A0A8K0NUA9_LADFU</name>
<keyword evidence="5" id="KW-1185">Reference proteome</keyword>
<evidence type="ECO:0000313" key="4">
    <source>
        <dbReference type="EMBL" id="KAG8222243.1"/>
    </source>
</evidence>
<dbReference type="PRINTS" id="PR01415">
    <property type="entry name" value="ANKYRIN"/>
</dbReference>
<dbReference type="InterPro" id="IPR036770">
    <property type="entry name" value="Ankyrin_rpt-contain_sf"/>
</dbReference>
<dbReference type="Pfam" id="PF12796">
    <property type="entry name" value="Ank_2"/>
    <property type="match status" value="2"/>
</dbReference>
<feature type="repeat" description="ANK" evidence="3">
    <location>
        <begin position="162"/>
        <end position="194"/>
    </location>
</feature>
<evidence type="ECO:0000256" key="3">
    <source>
        <dbReference type="PROSITE-ProRule" id="PRU00023"/>
    </source>
</evidence>
<keyword evidence="2 3" id="KW-0040">ANK repeat</keyword>
<dbReference type="SMART" id="SM00248">
    <property type="entry name" value="ANK"/>
    <property type="match status" value="8"/>
</dbReference>
<dbReference type="Proteomes" id="UP000792457">
    <property type="component" value="Unassembled WGS sequence"/>
</dbReference>
<keyword evidence="1" id="KW-0677">Repeat</keyword>
<gene>
    <name evidence="4" type="ORF">J437_LFUL001441</name>
</gene>
<dbReference type="PROSITE" id="PS50088">
    <property type="entry name" value="ANK_REPEAT"/>
    <property type="match status" value="6"/>
</dbReference>
<dbReference type="AlphaFoldDB" id="A0A8K0NUA9"/>
<feature type="non-terminal residue" evidence="4">
    <location>
        <position position="1"/>
    </location>
</feature>
<organism evidence="4 5">
    <name type="scientific">Ladona fulva</name>
    <name type="common">Scarce chaser dragonfly</name>
    <name type="synonym">Libellula fulva</name>
    <dbReference type="NCBI Taxonomy" id="123851"/>
    <lineage>
        <taxon>Eukaryota</taxon>
        <taxon>Metazoa</taxon>
        <taxon>Ecdysozoa</taxon>
        <taxon>Arthropoda</taxon>
        <taxon>Hexapoda</taxon>
        <taxon>Insecta</taxon>
        <taxon>Pterygota</taxon>
        <taxon>Palaeoptera</taxon>
        <taxon>Odonata</taxon>
        <taxon>Epiprocta</taxon>
        <taxon>Anisoptera</taxon>
        <taxon>Libelluloidea</taxon>
        <taxon>Libellulidae</taxon>
        <taxon>Ladona</taxon>
    </lineage>
</organism>
<feature type="repeat" description="ANK" evidence="3">
    <location>
        <begin position="322"/>
        <end position="342"/>
    </location>
</feature>
<dbReference type="EMBL" id="KZ308127">
    <property type="protein sequence ID" value="KAG8222243.1"/>
    <property type="molecule type" value="Genomic_DNA"/>
</dbReference>
<accession>A0A8K0NUA9</accession>
<dbReference type="PANTHER" id="PTHR24123">
    <property type="entry name" value="ANKYRIN REPEAT-CONTAINING"/>
    <property type="match status" value="1"/>
</dbReference>
<evidence type="ECO:0000313" key="5">
    <source>
        <dbReference type="Proteomes" id="UP000792457"/>
    </source>
</evidence>